<gene>
    <name evidence="1" type="ORF">HPTL_0977</name>
</gene>
<proteinExistence type="predicted"/>
<dbReference type="Proteomes" id="UP000262004">
    <property type="component" value="Chromosome"/>
</dbReference>
<dbReference type="KEGG" id="htl:HPTL_0977"/>
<dbReference type="EMBL" id="AP018558">
    <property type="protein sequence ID" value="BBD77244.1"/>
    <property type="molecule type" value="Genomic_DNA"/>
</dbReference>
<sequence>MSLYAVLDDIELEIITWLDGLEMRYGASYAEQGLIGRKSIIQHTGYAPDEVTIDALLHASWCNPADEVARLRDAMNEARPLAFVLGTGEYRGVFVIESLEVTTRQTDGYGAVLAFECRIRLKEYIGDPAEPLPPGVIREGFRIPIAAEGAADWTVADMALRWPEDGGGSPLASVARTVSSAVSAIGQVTQAAAGVAMLARIAGSDTASAMLMLPGVSSSVNAAASALPIAGMDALADVASLAADAVQAASAMRSAQSLLAGASGALGGGLAGVSSALWSVNAAVSTLDAARGAVARIGRSVALKEVNIWPT</sequence>
<dbReference type="RefSeq" id="WP_119334997.1">
    <property type="nucleotide sequence ID" value="NZ_AP018558.1"/>
</dbReference>
<name>A0A2Z6DXM4_HYDTE</name>
<keyword evidence="2" id="KW-1185">Reference proteome</keyword>
<accession>A0A2Z6DXM4</accession>
<dbReference type="Pfam" id="PF06995">
    <property type="entry name" value="Phage_P2_GpU"/>
    <property type="match status" value="1"/>
</dbReference>
<dbReference type="OrthoDB" id="9032474at2"/>
<evidence type="ECO:0000313" key="1">
    <source>
        <dbReference type="EMBL" id="BBD77244.1"/>
    </source>
</evidence>
<dbReference type="AlphaFoldDB" id="A0A2Z6DXM4"/>
<reference evidence="1 2" key="1">
    <citation type="submission" date="2018-04" db="EMBL/GenBank/DDBJ databases">
        <title>Complete genome sequence of Hydrogenophilus thermoluteolus TH-1.</title>
        <authorList>
            <person name="Arai H."/>
        </authorList>
    </citation>
    <scope>NUCLEOTIDE SEQUENCE [LARGE SCALE GENOMIC DNA]</scope>
    <source>
        <strain evidence="1 2">TH-1</strain>
    </source>
</reference>
<protein>
    <submittedName>
        <fullName evidence="1">Phage P2 GpU family protein</fullName>
    </submittedName>
</protein>
<dbReference type="InterPro" id="IPR009734">
    <property type="entry name" value="Myoviridae_GpU"/>
</dbReference>
<organism evidence="1 2">
    <name type="scientific">Hydrogenophilus thermoluteolus</name>
    <name type="common">Pseudomonas hydrogenothermophila</name>
    <dbReference type="NCBI Taxonomy" id="297"/>
    <lineage>
        <taxon>Bacteria</taxon>
        <taxon>Pseudomonadati</taxon>
        <taxon>Pseudomonadota</taxon>
        <taxon>Hydrogenophilia</taxon>
        <taxon>Hydrogenophilales</taxon>
        <taxon>Hydrogenophilaceae</taxon>
        <taxon>Hydrogenophilus</taxon>
    </lineage>
</organism>
<evidence type="ECO:0000313" key="2">
    <source>
        <dbReference type="Proteomes" id="UP000262004"/>
    </source>
</evidence>